<name>A0A1L3FAW2_BRAJP</name>
<gene>
    <name evidence="1" type="ORF">BKD09_19140</name>
</gene>
<dbReference type="Proteomes" id="UP000181962">
    <property type="component" value="Chromosome"/>
</dbReference>
<dbReference type="SUPFAM" id="SSF56091">
    <property type="entry name" value="DNA ligase/mRNA capping enzyme, catalytic domain"/>
    <property type="match status" value="1"/>
</dbReference>
<proteinExistence type="predicted"/>
<protein>
    <submittedName>
        <fullName evidence="1">Uncharacterized protein</fullName>
    </submittedName>
</protein>
<sequence>MHVSDAGTEIFTRKSLNWTKRFTGIAAACASAGLGSAIVDGEIVVVVNERTHFSALQADLAVGRQDRQRFEPKGGIRFGSSWRTARRRLSDAFSRSLV</sequence>
<dbReference type="RefSeq" id="WP_071911894.1">
    <property type="nucleotide sequence ID" value="NZ_CP017637.1"/>
</dbReference>
<reference evidence="1 2" key="1">
    <citation type="submission" date="2016-11" db="EMBL/GenBank/DDBJ databases">
        <title>Complete Genome Sequence of Bradyrhizobium sp. strain J5, an isolated from soybean nodule in Hokkaido.</title>
        <authorList>
            <person name="Kanehara K."/>
        </authorList>
    </citation>
    <scope>NUCLEOTIDE SEQUENCE [LARGE SCALE GENOMIC DNA]</scope>
    <source>
        <strain evidence="1 2">J5</strain>
    </source>
</reference>
<accession>A0A1L3FAW2</accession>
<organism evidence="1 2">
    <name type="scientific">Bradyrhizobium japonicum</name>
    <dbReference type="NCBI Taxonomy" id="375"/>
    <lineage>
        <taxon>Bacteria</taxon>
        <taxon>Pseudomonadati</taxon>
        <taxon>Pseudomonadota</taxon>
        <taxon>Alphaproteobacteria</taxon>
        <taxon>Hyphomicrobiales</taxon>
        <taxon>Nitrobacteraceae</taxon>
        <taxon>Bradyrhizobium</taxon>
    </lineage>
</organism>
<dbReference type="Gene3D" id="3.30.470.30">
    <property type="entry name" value="DNA ligase/mRNA capping enzyme"/>
    <property type="match status" value="1"/>
</dbReference>
<evidence type="ECO:0000313" key="2">
    <source>
        <dbReference type="Proteomes" id="UP000181962"/>
    </source>
</evidence>
<dbReference type="EMBL" id="CP017637">
    <property type="protein sequence ID" value="APG10449.1"/>
    <property type="molecule type" value="Genomic_DNA"/>
</dbReference>
<evidence type="ECO:0000313" key="1">
    <source>
        <dbReference type="EMBL" id="APG10449.1"/>
    </source>
</evidence>
<dbReference type="AlphaFoldDB" id="A0A1L3FAW2"/>